<dbReference type="OMA" id="RTHYPEY"/>
<keyword evidence="4 10" id="KW-0378">Hydrolase</keyword>
<keyword evidence="6" id="KW-0325">Glycoprotein</keyword>
<evidence type="ECO:0000256" key="7">
    <source>
        <dbReference type="ARBA" id="ARBA00038527"/>
    </source>
</evidence>
<feature type="domain" description="Acid ceramidase N-terminal" evidence="14">
    <location>
        <begin position="25"/>
        <end position="73"/>
    </location>
</feature>
<dbReference type="Pfam" id="PF02275">
    <property type="entry name" value="CBAH"/>
    <property type="match status" value="1"/>
</dbReference>
<evidence type="ECO:0000256" key="2">
    <source>
        <dbReference type="ARBA" id="ARBA00005730"/>
    </source>
</evidence>
<comment type="subunit">
    <text evidence="7">Heterodimer of an alpha and a beta subunit, produced by autocatalytic cleavage.</text>
</comment>
<dbReference type="GO" id="GO:0017064">
    <property type="term" value="F:fatty acid amide hydrolase activity"/>
    <property type="evidence" value="ECO:0007669"/>
    <property type="project" value="InterPro"/>
</dbReference>
<dbReference type="EC" id="3.5.1.60" evidence="8"/>
<dbReference type="Pfam" id="PF15508">
    <property type="entry name" value="NAAA-beta"/>
    <property type="match status" value="1"/>
</dbReference>
<dbReference type="Gene3D" id="3.60.60.10">
    <property type="entry name" value="Penicillin V Acylase, Chain A"/>
    <property type="match status" value="1"/>
</dbReference>
<evidence type="ECO:0000256" key="5">
    <source>
        <dbReference type="ARBA" id="ARBA00023098"/>
    </source>
</evidence>
<dbReference type="PANTHER" id="PTHR28583:SF4">
    <property type="entry name" value="N-ACYLETHANOLAMINE-HYDROLYZING ACID AMIDASE"/>
    <property type="match status" value="1"/>
</dbReference>
<dbReference type="InterPro" id="IPR029130">
    <property type="entry name" value="Acid_ceramidase_N"/>
</dbReference>
<evidence type="ECO:0000256" key="9">
    <source>
        <dbReference type="ARBA" id="ARBA00040404"/>
    </source>
</evidence>
<evidence type="ECO:0000256" key="10">
    <source>
        <dbReference type="PIRNR" id="PIRNR017632"/>
    </source>
</evidence>
<feature type="domain" description="Choloylglycine hydrolase/NAAA C-terminal" evidence="13">
    <location>
        <begin position="127"/>
        <end position="298"/>
    </location>
</feature>
<dbReference type="AlphaFoldDB" id="A0A8R1TZX8"/>
<comment type="similarity">
    <text evidence="2 10">Belongs to the acid ceramidase family.</text>
</comment>
<evidence type="ECO:0000259" key="14">
    <source>
        <dbReference type="Pfam" id="PF15508"/>
    </source>
</evidence>
<evidence type="ECO:0000256" key="6">
    <source>
        <dbReference type="ARBA" id="ARBA00023180"/>
    </source>
</evidence>
<proteinExistence type="inferred from homology"/>
<evidence type="ECO:0000256" key="4">
    <source>
        <dbReference type="ARBA" id="ARBA00022801"/>
    </source>
</evidence>
<evidence type="ECO:0000313" key="15">
    <source>
        <dbReference type="EnsemblMetazoa" id="OVOC7872.1"/>
    </source>
</evidence>
<name>A0A8R1TZX8_ONCVO</name>
<dbReference type="Proteomes" id="UP000024404">
    <property type="component" value="Unassembled WGS sequence"/>
</dbReference>
<evidence type="ECO:0000256" key="1">
    <source>
        <dbReference type="ARBA" id="ARBA00004872"/>
    </source>
</evidence>
<reference evidence="15" key="2">
    <citation type="submission" date="2022-06" db="UniProtKB">
        <authorList>
            <consortium name="EnsemblMetazoa"/>
        </authorList>
    </citation>
    <scope>IDENTIFICATION</scope>
</reference>
<dbReference type="EMBL" id="CMVM020000234">
    <property type="status" value="NOT_ANNOTATED_CDS"/>
    <property type="molecule type" value="Genomic_DNA"/>
</dbReference>
<dbReference type="InterPro" id="IPR016699">
    <property type="entry name" value="Acid_ceramidase-like"/>
</dbReference>
<comment type="pathway">
    <text evidence="1">Lipid metabolism; fatty acid metabolism.</text>
</comment>
<keyword evidence="16" id="KW-1185">Reference proteome</keyword>
<feature type="chain" id="PRO_5035752118" description="N-acylethanolamine-hydrolyzing acid amidase" evidence="12">
    <location>
        <begin position="22"/>
        <end position="361"/>
    </location>
</feature>
<evidence type="ECO:0000256" key="12">
    <source>
        <dbReference type="SAM" id="SignalP"/>
    </source>
</evidence>
<accession>A0A8R1TZX8</accession>
<feature type="signal peptide" evidence="12">
    <location>
        <begin position="1"/>
        <end position="21"/>
    </location>
</feature>
<keyword evidence="5 10" id="KW-0443">Lipid metabolism</keyword>
<evidence type="ECO:0000256" key="3">
    <source>
        <dbReference type="ARBA" id="ARBA00022729"/>
    </source>
</evidence>
<dbReference type="GO" id="GO:0006631">
    <property type="term" value="P:fatty acid metabolic process"/>
    <property type="evidence" value="ECO:0007669"/>
    <property type="project" value="InterPro"/>
</dbReference>
<dbReference type="InterPro" id="IPR029132">
    <property type="entry name" value="CBAH/NAAA_C"/>
</dbReference>
<dbReference type="GO" id="GO:0047412">
    <property type="term" value="F:N-(long-chain-acyl)ethanolamine deacylase activity"/>
    <property type="evidence" value="ECO:0007669"/>
    <property type="project" value="UniProtKB-EC"/>
</dbReference>
<dbReference type="GO" id="GO:0005764">
    <property type="term" value="C:lysosome"/>
    <property type="evidence" value="ECO:0007669"/>
    <property type="project" value="UniProtKB-UniRule"/>
</dbReference>
<evidence type="ECO:0000259" key="13">
    <source>
        <dbReference type="Pfam" id="PF02275"/>
    </source>
</evidence>
<evidence type="ECO:0000256" key="11">
    <source>
        <dbReference type="PIRSR" id="PIRSR017632-1"/>
    </source>
</evidence>
<organism evidence="15 16">
    <name type="scientific">Onchocerca volvulus</name>
    <dbReference type="NCBI Taxonomy" id="6282"/>
    <lineage>
        <taxon>Eukaryota</taxon>
        <taxon>Metazoa</taxon>
        <taxon>Ecdysozoa</taxon>
        <taxon>Nematoda</taxon>
        <taxon>Chromadorea</taxon>
        <taxon>Rhabditida</taxon>
        <taxon>Spirurina</taxon>
        <taxon>Spiruromorpha</taxon>
        <taxon>Filarioidea</taxon>
        <taxon>Onchocercidae</taxon>
        <taxon>Onchocerca</taxon>
    </lineage>
</organism>
<dbReference type="PANTHER" id="PTHR28583">
    <property type="entry name" value="ACID AMIDASE"/>
    <property type="match status" value="1"/>
</dbReference>
<reference evidence="16" key="1">
    <citation type="submission" date="2013-10" db="EMBL/GenBank/DDBJ databases">
        <title>Genome sequencing of Onchocerca volvulus.</title>
        <authorList>
            <person name="Cotton J."/>
            <person name="Tsai J."/>
            <person name="Stanley E."/>
            <person name="Tracey A."/>
            <person name="Holroyd N."/>
            <person name="Lustigman S."/>
            <person name="Berriman M."/>
        </authorList>
    </citation>
    <scope>NUCLEOTIDE SEQUENCE</scope>
</reference>
<evidence type="ECO:0000256" key="8">
    <source>
        <dbReference type="ARBA" id="ARBA00039046"/>
    </source>
</evidence>
<dbReference type="PIRSF" id="PIRSF017632">
    <property type="entry name" value="Acid_ceramidase-like"/>
    <property type="match status" value="1"/>
</dbReference>
<feature type="active site" description="Nucleophile" evidence="11">
    <location>
        <position position="127"/>
    </location>
</feature>
<evidence type="ECO:0000313" key="16">
    <source>
        <dbReference type="Proteomes" id="UP000024404"/>
    </source>
</evidence>
<sequence>MTSIFVFSWYLLVYIVKLGYGSRIPPHYTINLDLPPENRWDKVIDDHKKFLPAVIEEINYYVPKLLRPIAWWIDENILLGKFPDEYAQEMRGIAARSGLRIGEIVGMNVLYDISAFNRKDILANVGCTSIVAEDHNGRIIHGRNLDFDMTSLLRNMTIIADFTQGGNILYTAVTFVLQVGLCTGQRHGSFSISLNERFSGAYIDTILMELYTQFKTPVTFTIRKIYTVLEEKNTFEEAKELLMKERFVAPSYLIIAGTKAGEGCIITRDRWKTADLKCIDAQNDRWFLVVTNFDYWKVGKDKRRRTAETALRLVDKQAITDEKMLQILSIHPVENNLTIFSTVMSPSDHRALYQYTVIREN</sequence>
<keyword evidence="3 12" id="KW-0732">Signal</keyword>
<dbReference type="EnsemblMetazoa" id="OVOC7872.1">
    <property type="protein sequence ID" value="OVOC7872.1"/>
    <property type="gene ID" value="WBGene00244681"/>
</dbReference>
<protein>
    <recommendedName>
        <fullName evidence="9">N-acylethanolamine-hydrolyzing acid amidase</fullName>
        <ecNumber evidence="8">3.5.1.60</ecNumber>
    </recommendedName>
</protein>